<keyword evidence="2" id="KW-0963">Cytoplasm</keyword>
<dbReference type="FunFam" id="2.40.50.140:FF:000127">
    <property type="entry name" value="Exosome complex component RRP40"/>
    <property type="match status" value="1"/>
</dbReference>
<evidence type="ECO:0000256" key="4">
    <source>
        <dbReference type="ARBA" id="ARBA00022884"/>
    </source>
</evidence>
<evidence type="ECO:0000256" key="2">
    <source>
        <dbReference type="ARBA" id="ARBA00022490"/>
    </source>
</evidence>
<dbReference type="Proteomes" id="UP000016923">
    <property type="component" value="Unassembled WGS sequence"/>
</dbReference>
<dbReference type="OrthoDB" id="340500at2759"/>
<dbReference type="GO" id="GO:0000177">
    <property type="term" value="C:cytoplasmic exosome (RNase complex)"/>
    <property type="evidence" value="ECO:0007669"/>
    <property type="project" value="TreeGrafter"/>
</dbReference>
<dbReference type="GO" id="GO:0071051">
    <property type="term" value="P:poly(A)-dependent snoRNA 3'-end processing"/>
    <property type="evidence" value="ECO:0007669"/>
    <property type="project" value="TreeGrafter"/>
</dbReference>
<evidence type="ECO:0000259" key="6">
    <source>
        <dbReference type="Pfam" id="PF15985"/>
    </source>
</evidence>
<dbReference type="InterPro" id="IPR026699">
    <property type="entry name" value="Exosome_RNA_bind1/RRP40/RRP4"/>
</dbReference>
<dbReference type="Pfam" id="PF15985">
    <property type="entry name" value="KH_6"/>
    <property type="match status" value="1"/>
</dbReference>
<dbReference type="GO" id="GO:0004527">
    <property type="term" value="F:exonuclease activity"/>
    <property type="evidence" value="ECO:0007669"/>
    <property type="project" value="UniProtKB-KW"/>
</dbReference>
<dbReference type="GO" id="GO:0003723">
    <property type="term" value="F:RNA binding"/>
    <property type="evidence" value="ECO:0007669"/>
    <property type="project" value="UniProtKB-KW"/>
</dbReference>
<dbReference type="InterPro" id="IPR049469">
    <property type="entry name" value="RRP40_KH-I"/>
</dbReference>
<gene>
    <name evidence="8" type="ORF">F503_03588</name>
</gene>
<keyword evidence="3" id="KW-0271">Exosome</keyword>
<evidence type="ECO:0000256" key="3">
    <source>
        <dbReference type="ARBA" id="ARBA00022835"/>
    </source>
</evidence>
<dbReference type="InterPro" id="IPR012340">
    <property type="entry name" value="NA-bd_OB-fold"/>
</dbReference>
<dbReference type="Gene3D" id="3.30.1370.10">
    <property type="entry name" value="K Homology domain, type 1"/>
    <property type="match status" value="1"/>
</dbReference>
<reference evidence="8 9" key="1">
    <citation type="journal article" date="2013" name="BMC Genomics">
        <title>The genome and transcriptome of the pine saprophyte Ophiostoma piceae, and a comparison with the bark beetle-associated pine pathogen Grosmannia clavigera.</title>
        <authorList>
            <person name="Haridas S."/>
            <person name="Wang Y."/>
            <person name="Lim L."/>
            <person name="Massoumi Alamouti S."/>
            <person name="Jackman S."/>
            <person name="Docking R."/>
            <person name="Robertson G."/>
            <person name="Birol I."/>
            <person name="Bohlmann J."/>
            <person name="Breuil C."/>
        </authorList>
    </citation>
    <scope>NUCLEOTIDE SEQUENCE [LARGE SCALE GENOMIC DNA]</scope>
    <source>
        <strain evidence="8 9">UAMH 11346</strain>
    </source>
</reference>
<organism evidence="8 9">
    <name type="scientific">Ophiostoma piceae (strain UAMH 11346)</name>
    <name type="common">Sap stain fungus</name>
    <dbReference type="NCBI Taxonomy" id="1262450"/>
    <lineage>
        <taxon>Eukaryota</taxon>
        <taxon>Fungi</taxon>
        <taxon>Dikarya</taxon>
        <taxon>Ascomycota</taxon>
        <taxon>Pezizomycotina</taxon>
        <taxon>Sordariomycetes</taxon>
        <taxon>Sordariomycetidae</taxon>
        <taxon>Ophiostomatales</taxon>
        <taxon>Ophiostomataceae</taxon>
        <taxon>Ophiostoma</taxon>
    </lineage>
</organism>
<keyword evidence="4" id="KW-0694">RNA-binding</keyword>
<evidence type="ECO:0000313" key="8">
    <source>
        <dbReference type="EMBL" id="EPE04526.1"/>
    </source>
</evidence>
<accession>S3BYG5</accession>
<dbReference type="CDD" id="cd22526">
    <property type="entry name" value="KH-I_Rrp40"/>
    <property type="match status" value="1"/>
</dbReference>
<dbReference type="GO" id="GO:0034475">
    <property type="term" value="P:U4 snRNA 3'-end processing"/>
    <property type="evidence" value="ECO:0007669"/>
    <property type="project" value="TreeGrafter"/>
</dbReference>
<dbReference type="Gene3D" id="2.40.50.100">
    <property type="match status" value="1"/>
</dbReference>
<dbReference type="GO" id="GO:0000176">
    <property type="term" value="C:nuclear exosome (RNase complex)"/>
    <property type="evidence" value="ECO:0007669"/>
    <property type="project" value="TreeGrafter"/>
</dbReference>
<protein>
    <submittedName>
        <fullName evidence="8">Exosome complex exonuclease rrp40</fullName>
    </submittedName>
</protein>
<dbReference type="OMA" id="SYMAFPN"/>
<dbReference type="Pfam" id="PF21262">
    <property type="entry name" value="RRP40_S1"/>
    <property type="match status" value="1"/>
</dbReference>
<keyword evidence="8" id="KW-0269">Exonuclease</keyword>
<comment type="subcellular location">
    <subcellularLocation>
        <location evidence="1">Nucleus</location>
    </subcellularLocation>
</comment>
<dbReference type="SUPFAM" id="SSF54791">
    <property type="entry name" value="Eukaryotic type KH-domain (KH-domain type I)"/>
    <property type="match status" value="1"/>
</dbReference>
<dbReference type="SUPFAM" id="SSF50249">
    <property type="entry name" value="Nucleic acid-binding proteins"/>
    <property type="match status" value="1"/>
</dbReference>
<dbReference type="eggNOG" id="KOG1004">
    <property type="taxonomic scope" value="Eukaryota"/>
</dbReference>
<dbReference type="PANTHER" id="PTHR21321">
    <property type="entry name" value="PNAS-3 RELATED"/>
    <property type="match status" value="1"/>
</dbReference>
<dbReference type="STRING" id="1262450.S3BYG5"/>
<name>S3BYG5_OPHP1</name>
<evidence type="ECO:0000256" key="5">
    <source>
        <dbReference type="SAM" id="MobiDB-lite"/>
    </source>
</evidence>
<sequence>MDSAAQMVLPGDYVDPTQLLPPRIATDPDKKSKNPPLGLGPGLRILLPAGHVVPTVTGQLVADRRKNLLWVESEGGRYYPTTGDLVIGQVVHTTADQAIVALAPHDAPPLRAVLPVLSFAGATRKNRPDLHSGTLVYARVALAAKHLDTELECVDTTTGKSDGLGPLVGGMVFPVSQLMARRLLMATSGGKTSGLVVLEALGEEGLSFETAVGRNGRLWVNSEDTRTVVLVGRAIAATDSQNLDEKDQKALVKKLIRGGG</sequence>
<feature type="region of interest" description="Disordered" evidence="5">
    <location>
        <begin position="18"/>
        <end position="37"/>
    </location>
</feature>
<keyword evidence="8" id="KW-0540">Nuclease</keyword>
<keyword evidence="9" id="KW-1185">Reference proteome</keyword>
<evidence type="ECO:0000256" key="1">
    <source>
        <dbReference type="ARBA" id="ARBA00004123"/>
    </source>
</evidence>
<proteinExistence type="predicted"/>
<feature type="domain" description="K Homology" evidence="6">
    <location>
        <begin position="170"/>
        <end position="225"/>
    </location>
</feature>
<feature type="domain" description="Exosome complex exonuclease Rrp40 N-terminal" evidence="7">
    <location>
        <begin position="38"/>
        <end position="77"/>
    </location>
</feature>
<keyword evidence="8" id="KW-0378">Hydrolase</keyword>
<dbReference type="AlphaFoldDB" id="S3BYG5"/>
<dbReference type="PANTHER" id="PTHR21321:SF1">
    <property type="entry name" value="EXOSOME COMPLEX COMPONENT RRP40"/>
    <property type="match status" value="1"/>
</dbReference>
<dbReference type="GO" id="GO:0000467">
    <property type="term" value="P:exonucleolytic trimming to generate mature 3'-end of 5.8S rRNA from tricistronic rRNA transcript (SSU-rRNA, 5.8S rRNA, LSU-rRNA)"/>
    <property type="evidence" value="ECO:0007669"/>
    <property type="project" value="TreeGrafter"/>
</dbReference>
<dbReference type="InterPro" id="IPR041054">
    <property type="entry name" value="Rrp40_N_euk"/>
</dbReference>
<dbReference type="GO" id="GO:0071038">
    <property type="term" value="P:TRAMP-dependent tRNA surveillance pathway"/>
    <property type="evidence" value="ECO:0007669"/>
    <property type="project" value="TreeGrafter"/>
</dbReference>
<dbReference type="EMBL" id="KE148160">
    <property type="protein sequence ID" value="EPE04526.1"/>
    <property type="molecule type" value="Genomic_DNA"/>
</dbReference>
<dbReference type="InterPro" id="IPR036612">
    <property type="entry name" value="KH_dom_type_1_sf"/>
</dbReference>
<dbReference type="InterPro" id="IPR004088">
    <property type="entry name" value="KH_dom_type_1"/>
</dbReference>
<dbReference type="Pfam" id="PF18311">
    <property type="entry name" value="Rrp40_N"/>
    <property type="match status" value="1"/>
</dbReference>
<evidence type="ECO:0000313" key="9">
    <source>
        <dbReference type="Proteomes" id="UP000016923"/>
    </source>
</evidence>
<dbReference type="VEuPathDB" id="FungiDB:F503_03588"/>
<dbReference type="HOGENOM" id="CLU_069847_0_0_1"/>
<dbReference type="GO" id="GO:0071035">
    <property type="term" value="P:nuclear polyadenylation-dependent rRNA catabolic process"/>
    <property type="evidence" value="ECO:0007669"/>
    <property type="project" value="TreeGrafter"/>
</dbReference>
<dbReference type="Gene3D" id="2.40.50.140">
    <property type="entry name" value="Nucleic acid-binding proteins"/>
    <property type="match status" value="1"/>
</dbReference>
<evidence type="ECO:0000259" key="7">
    <source>
        <dbReference type="Pfam" id="PF18311"/>
    </source>
</evidence>
<dbReference type="GO" id="GO:0071034">
    <property type="term" value="P:CUT catabolic process"/>
    <property type="evidence" value="ECO:0007669"/>
    <property type="project" value="TreeGrafter"/>
</dbReference>